<organism evidence="2 3">
    <name type="scientific">Exophiala xenobiotica</name>
    <dbReference type="NCBI Taxonomy" id="348802"/>
    <lineage>
        <taxon>Eukaryota</taxon>
        <taxon>Fungi</taxon>
        <taxon>Dikarya</taxon>
        <taxon>Ascomycota</taxon>
        <taxon>Pezizomycotina</taxon>
        <taxon>Eurotiomycetes</taxon>
        <taxon>Chaetothyriomycetidae</taxon>
        <taxon>Chaetothyriales</taxon>
        <taxon>Herpotrichiellaceae</taxon>
        <taxon>Exophiala</taxon>
    </lineage>
</organism>
<gene>
    <name evidence="2" type="ORF">PV05_06540</name>
</gene>
<evidence type="ECO:0000313" key="2">
    <source>
        <dbReference type="EMBL" id="KIW54160.1"/>
    </source>
</evidence>
<name>A0A0D2EHQ3_9EURO</name>
<proteinExistence type="predicted"/>
<protein>
    <submittedName>
        <fullName evidence="2">Uncharacterized protein</fullName>
    </submittedName>
</protein>
<evidence type="ECO:0000313" key="3">
    <source>
        <dbReference type="Proteomes" id="UP000054342"/>
    </source>
</evidence>
<feature type="region of interest" description="Disordered" evidence="1">
    <location>
        <begin position="41"/>
        <end position="68"/>
    </location>
</feature>
<accession>A0A0D2EHQ3</accession>
<sequence length="184" mass="20591">MTGFTETVGLNRQLRACLPSINQTEIRNNCRVVLIQNNHDGLGSRGNTRKQGITHKKERRHHSKTCGPIACGQDSQLEAAEQSSPAAENGLRPARTIDFVRHTNVFRRLSEAIGYGLRRMTWIRAEKYQRVATWSISAKFCGQDLKWTKKSSVAASPGKGALNSPGTRATETYTWYTQHSFDAD</sequence>
<dbReference type="RefSeq" id="XP_013314744.1">
    <property type="nucleotide sequence ID" value="XM_013459290.1"/>
</dbReference>
<dbReference type="HOGENOM" id="CLU_1468183_0_0_1"/>
<dbReference type="EMBL" id="KN847320">
    <property type="protein sequence ID" value="KIW54160.1"/>
    <property type="molecule type" value="Genomic_DNA"/>
</dbReference>
<dbReference type="GeneID" id="25328448"/>
<dbReference type="Proteomes" id="UP000054342">
    <property type="component" value="Unassembled WGS sequence"/>
</dbReference>
<feature type="compositionally biased region" description="Polar residues" evidence="1">
    <location>
        <begin position="41"/>
        <end position="51"/>
    </location>
</feature>
<reference evidence="2 3" key="1">
    <citation type="submission" date="2015-01" db="EMBL/GenBank/DDBJ databases">
        <title>The Genome Sequence of Exophiala xenobiotica CBS118157.</title>
        <authorList>
            <consortium name="The Broad Institute Genomics Platform"/>
            <person name="Cuomo C."/>
            <person name="de Hoog S."/>
            <person name="Gorbushina A."/>
            <person name="Stielow B."/>
            <person name="Teixiera M."/>
            <person name="Abouelleil A."/>
            <person name="Chapman S.B."/>
            <person name="Priest M."/>
            <person name="Young S.K."/>
            <person name="Wortman J."/>
            <person name="Nusbaum C."/>
            <person name="Birren B."/>
        </authorList>
    </citation>
    <scope>NUCLEOTIDE SEQUENCE [LARGE SCALE GENOMIC DNA]</scope>
    <source>
        <strain evidence="2 3">CBS 118157</strain>
    </source>
</reference>
<evidence type="ECO:0000256" key="1">
    <source>
        <dbReference type="SAM" id="MobiDB-lite"/>
    </source>
</evidence>
<keyword evidence="3" id="KW-1185">Reference proteome</keyword>
<feature type="compositionally biased region" description="Basic residues" evidence="1">
    <location>
        <begin position="52"/>
        <end position="64"/>
    </location>
</feature>
<dbReference type="AlphaFoldDB" id="A0A0D2EHQ3"/>